<keyword evidence="1 3" id="KW-0378">Hydrolase</keyword>
<reference evidence="3 4" key="1">
    <citation type="journal article" date="2024" name="Int. J. Mol. Sci.">
        <title>Exploration of Alicyclobacillus spp. Genome in Search of Antibiotic Resistance.</title>
        <authorList>
            <person name="Bucka-Kolendo J."/>
            <person name="Kiousi D.E."/>
            <person name="Dekowska A."/>
            <person name="Mikolajczuk-Szczyrba A."/>
            <person name="Karadedos D.M."/>
            <person name="Michael P."/>
            <person name="Galanis A."/>
            <person name="Sokolowska B."/>
        </authorList>
    </citation>
    <scope>NUCLEOTIDE SEQUENCE [LARGE SCALE GENOMIC DNA]</scope>
    <source>
        <strain evidence="3 4">KKP 3000</strain>
    </source>
</reference>
<evidence type="ECO:0000256" key="1">
    <source>
        <dbReference type="ARBA" id="ARBA00022801"/>
    </source>
</evidence>
<dbReference type="Gene3D" id="3.40.50.1820">
    <property type="entry name" value="alpha/beta hydrolase"/>
    <property type="match status" value="1"/>
</dbReference>
<dbReference type="EMBL" id="JBDXSU010000005">
    <property type="protein sequence ID" value="MFB5190376.1"/>
    <property type="molecule type" value="Genomic_DNA"/>
</dbReference>
<dbReference type="InterPro" id="IPR001375">
    <property type="entry name" value="Peptidase_S9_cat"/>
</dbReference>
<dbReference type="InterPro" id="IPR029058">
    <property type="entry name" value="AB_hydrolase_fold"/>
</dbReference>
<dbReference type="EC" id="3.4.-.-" evidence="3"/>
<dbReference type="Pfam" id="PF00326">
    <property type="entry name" value="Peptidase_S9"/>
    <property type="match status" value="1"/>
</dbReference>
<dbReference type="SUPFAM" id="SSF53474">
    <property type="entry name" value="alpha/beta-Hydrolases"/>
    <property type="match status" value="1"/>
</dbReference>
<organism evidence="3 4">
    <name type="scientific">Alicyclobacillus fastidiosus</name>
    <dbReference type="NCBI Taxonomy" id="392011"/>
    <lineage>
        <taxon>Bacteria</taxon>
        <taxon>Bacillati</taxon>
        <taxon>Bacillota</taxon>
        <taxon>Bacilli</taxon>
        <taxon>Bacillales</taxon>
        <taxon>Alicyclobacillaceae</taxon>
        <taxon>Alicyclobacillus</taxon>
    </lineage>
</organism>
<evidence type="ECO:0000313" key="3">
    <source>
        <dbReference type="EMBL" id="MFB5190376.1"/>
    </source>
</evidence>
<evidence type="ECO:0000313" key="4">
    <source>
        <dbReference type="Proteomes" id="UP001579974"/>
    </source>
</evidence>
<evidence type="ECO:0000259" key="2">
    <source>
        <dbReference type="Pfam" id="PF00326"/>
    </source>
</evidence>
<dbReference type="Gene3D" id="2.120.10.30">
    <property type="entry name" value="TolB, C-terminal domain"/>
    <property type="match status" value="2"/>
</dbReference>
<comment type="caution">
    <text evidence="3">The sequence shown here is derived from an EMBL/GenBank/DDBJ whole genome shotgun (WGS) entry which is preliminary data.</text>
</comment>
<sequence length="805" mass="89794">MQNWSVETLLSFQIPEGIAISPDATLAVYTLRTLDEEEGKYRYKLWSVSRGNSPVQLTRGDSKDTYAQMSPDGRWLGFISDRRAKPSKEEEHAPDQQLYILPLGGGEAFLASEDLGNIYDYAFSPDGNRVYVIADEAENEYEKYQRTTAEEDLRDVIHEERNQHPRRICSISLDDLEVKTLYRRDFGLMQLAVSRDGSSLIFVTNYTGMTNDLDRCDLWRLDGLSADAERCQASPVVVRSGACVQPAISPSGEITAFVAPRGDRSEHAQSDLWLVDNRSGVVTNLTEQLSFVGDVQDVQWLREDTLVAAVEKGLYAPLVRFQRVDQAEGAWVYEFLTEETAVVSEFAVAAGTDTIGYLAETVDRPYEICTLSGALRGDAPTKDVWTELHAEFAELPRARVQSFQWQSFDGWGMEGVLALPNEELAGPGPYPLIVDIHGGPAWHATLAFSNYLNLHWLGSLGYAVFCPNYRGGVGYGHEYIQANAMDLGGGDYKDIMSGVDAVIATGLVDESRMGLTGGSYGGYMTNWIIGHDHRFRAAVSEFGIWNLFTDFGCSTQRVWEVMYLGRYWENEALYLERSPARYVQEIDTPVLIVHGDDDDNTFPANSKEMYNALVEAGKTVEYIHYPREGHGIREPRHRADELRRIAHWFGHYIKTPCTVEPVAFGQEWLIADGRYKASVEKVEDTTRHRAHGEDYGRVIEVHVSFAPVSAGEEAKVLELKLDNPATSDVSVLFSGKSPHQRPSLFGSATLLPLGAAVGNVVVTGDMVFHLEHVASIQFLFDADVLTYGTLNECVFFLKGVPFQLA</sequence>
<dbReference type="Proteomes" id="UP001579974">
    <property type="component" value="Unassembled WGS sequence"/>
</dbReference>
<dbReference type="GO" id="GO:0016787">
    <property type="term" value="F:hydrolase activity"/>
    <property type="evidence" value="ECO:0007669"/>
    <property type="project" value="UniProtKB-KW"/>
</dbReference>
<dbReference type="RefSeq" id="WP_275473574.1">
    <property type="nucleotide sequence ID" value="NZ_CP162940.1"/>
</dbReference>
<gene>
    <name evidence="3" type="ORF">KKP3000_003822</name>
</gene>
<accession>A0ABV5ADU9</accession>
<protein>
    <submittedName>
        <fullName evidence="3">S9 family peptidase</fullName>
        <ecNumber evidence="3">3.4.-.-</ecNumber>
    </submittedName>
</protein>
<feature type="domain" description="Peptidase S9 prolyl oligopeptidase catalytic" evidence="2">
    <location>
        <begin position="452"/>
        <end position="654"/>
    </location>
</feature>
<dbReference type="SUPFAM" id="SSF82171">
    <property type="entry name" value="DPP6 N-terminal domain-like"/>
    <property type="match status" value="1"/>
</dbReference>
<name>A0ABV5ADU9_9BACL</name>
<dbReference type="PANTHER" id="PTHR42776">
    <property type="entry name" value="SERINE PEPTIDASE S9 FAMILY MEMBER"/>
    <property type="match status" value="1"/>
</dbReference>
<dbReference type="PANTHER" id="PTHR42776:SF27">
    <property type="entry name" value="DIPEPTIDYL PEPTIDASE FAMILY MEMBER 6"/>
    <property type="match status" value="1"/>
</dbReference>
<proteinExistence type="predicted"/>
<keyword evidence="4" id="KW-1185">Reference proteome</keyword>
<dbReference type="InterPro" id="IPR011042">
    <property type="entry name" value="6-blade_b-propeller_TolB-like"/>
</dbReference>